<dbReference type="AlphaFoldDB" id="A0A6I4VP40"/>
<dbReference type="Pfam" id="PF01297">
    <property type="entry name" value="ZnuA"/>
    <property type="match status" value="1"/>
</dbReference>
<dbReference type="CDD" id="cd01017">
    <property type="entry name" value="AdcA"/>
    <property type="match status" value="1"/>
</dbReference>
<dbReference type="PANTHER" id="PTHR42953:SF8">
    <property type="entry name" value="ZINT DOMAIN-CONTAINING PROTEIN"/>
    <property type="match status" value="1"/>
</dbReference>
<dbReference type="EMBL" id="WUUL01000003">
    <property type="protein sequence ID" value="MXQ53369.1"/>
    <property type="molecule type" value="Genomic_DNA"/>
</dbReference>
<evidence type="ECO:0000313" key="6">
    <source>
        <dbReference type="EMBL" id="MXQ53369.1"/>
    </source>
</evidence>
<evidence type="ECO:0000256" key="1">
    <source>
        <dbReference type="ARBA" id="ARBA00022448"/>
    </source>
</evidence>
<keyword evidence="2" id="KW-0732">Signal</keyword>
<evidence type="ECO:0000313" key="7">
    <source>
        <dbReference type="Proteomes" id="UP000430692"/>
    </source>
</evidence>
<evidence type="ECO:0000256" key="5">
    <source>
        <dbReference type="SAM" id="MobiDB-lite"/>
    </source>
</evidence>
<keyword evidence="7" id="KW-1185">Reference proteome</keyword>
<dbReference type="RefSeq" id="WP_160800717.1">
    <property type="nucleotide sequence ID" value="NZ_WUUL01000003.1"/>
</dbReference>
<keyword evidence="1 3" id="KW-0813">Transport</keyword>
<dbReference type="InterPro" id="IPR006128">
    <property type="entry name" value="Lipoprotein_PsaA-like"/>
</dbReference>
<dbReference type="PRINTS" id="PR00691">
    <property type="entry name" value="ADHESINB"/>
</dbReference>
<organism evidence="6 7">
    <name type="scientific">Shimazuella alba</name>
    <dbReference type="NCBI Taxonomy" id="2690964"/>
    <lineage>
        <taxon>Bacteria</taxon>
        <taxon>Bacillati</taxon>
        <taxon>Bacillota</taxon>
        <taxon>Bacilli</taxon>
        <taxon>Bacillales</taxon>
        <taxon>Thermoactinomycetaceae</taxon>
        <taxon>Shimazuella</taxon>
    </lineage>
</organism>
<keyword evidence="4" id="KW-0175">Coiled coil</keyword>
<evidence type="ECO:0000256" key="2">
    <source>
        <dbReference type="ARBA" id="ARBA00022729"/>
    </source>
</evidence>
<comment type="caution">
    <text evidence="6">The sequence shown here is derived from an EMBL/GenBank/DDBJ whole genome shotgun (WGS) entry which is preliminary data.</text>
</comment>
<name>A0A6I4VP40_9BACL</name>
<dbReference type="InterPro" id="IPR006129">
    <property type="entry name" value="AdhesinB"/>
</dbReference>
<protein>
    <submittedName>
        <fullName evidence="6">Zinc ABC transporter solute-binding protein</fullName>
    </submittedName>
</protein>
<accession>A0A6I4VP40</accession>
<feature type="compositionally biased region" description="Basic and acidic residues" evidence="5">
    <location>
        <begin position="133"/>
        <end position="146"/>
    </location>
</feature>
<dbReference type="PRINTS" id="PR00690">
    <property type="entry name" value="ADHESNFAMILY"/>
</dbReference>
<dbReference type="GO" id="GO:0046872">
    <property type="term" value="F:metal ion binding"/>
    <property type="evidence" value="ECO:0007669"/>
    <property type="project" value="InterPro"/>
</dbReference>
<dbReference type="InterPro" id="IPR006127">
    <property type="entry name" value="ZnuA-like"/>
</dbReference>
<dbReference type="SUPFAM" id="SSF53807">
    <property type="entry name" value="Helical backbone' metal receptor"/>
    <property type="match status" value="1"/>
</dbReference>
<feature type="coiled-coil region" evidence="4">
    <location>
        <begin position="175"/>
        <end position="202"/>
    </location>
</feature>
<dbReference type="GO" id="GO:0030001">
    <property type="term" value="P:metal ion transport"/>
    <property type="evidence" value="ECO:0007669"/>
    <property type="project" value="InterPro"/>
</dbReference>
<dbReference type="PROSITE" id="PS51257">
    <property type="entry name" value="PROKAR_LIPOPROTEIN"/>
    <property type="match status" value="1"/>
</dbReference>
<dbReference type="Proteomes" id="UP000430692">
    <property type="component" value="Unassembled WGS sequence"/>
</dbReference>
<feature type="region of interest" description="Disordered" evidence="5">
    <location>
        <begin position="127"/>
        <end position="147"/>
    </location>
</feature>
<dbReference type="PANTHER" id="PTHR42953">
    <property type="entry name" value="HIGH-AFFINITY ZINC UPTAKE SYSTEM PROTEIN ZNUA-RELATED"/>
    <property type="match status" value="1"/>
</dbReference>
<evidence type="ECO:0000256" key="3">
    <source>
        <dbReference type="RuleBase" id="RU003512"/>
    </source>
</evidence>
<evidence type="ECO:0000256" key="4">
    <source>
        <dbReference type="SAM" id="Coils"/>
    </source>
</evidence>
<reference evidence="6 7" key="1">
    <citation type="submission" date="2019-12" db="EMBL/GenBank/DDBJ databases">
        <title>Whole-genome analyses of novel actinobacteria.</title>
        <authorList>
            <person name="Sahin N."/>
            <person name="Saygin H."/>
        </authorList>
    </citation>
    <scope>NUCLEOTIDE SEQUENCE [LARGE SCALE GENOMIC DNA]</scope>
    <source>
        <strain evidence="6 7">KC615</strain>
    </source>
</reference>
<gene>
    <name evidence="6" type="ORF">GSM42_06420</name>
</gene>
<comment type="similarity">
    <text evidence="3">Belongs to the bacterial solute-binding protein 9 family.</text>
</comment>
<dbReference type="GO" id="GO:0007155">
    <property type="term" value="P:cell adhesion"/>
    <property type="evidence" value="ECO:0007669"/>
    <property type="project" value="InterPro"/>
</dbReference>
<sequence>MKNWSIISIFLFVFIFLTACSETSNSLEKTDNKQQKLVIYTSMYPLAFFAEKIGGNLVTVHNLTPTGVEPHDYEPTQKDLINLNKSDIFIYNGAGLEGWVDKVKTNINTEQTLLVESTKNIKLLTATEEEEEDHHHHEGNHTENVDPHVWLDPSLAKKQAENIKQALIQKDPKHKTLYEQNYQKLAKRLDQLDQSYQSVLSQTKNKNVLTSHAAFHYLTERYGLKQVAISGLSPDQEPSPKRLKEIIQYAEQNKIKYIFFEKLVDPKIAKVVTNEIHATALVLDPLEGLTPDELKKGEDYFSISMRNLENLKIALQ</sequence>
<dbReference type="Gene3D" id="3.40.50.1980">
    <property type="entry name" value="Nitrogenase molybdenum iron protein domain"/>
    <property type="match status" value="2"/>
</dbReference>
<proteinExistence type="inferred from homology"/>
<dbReference type="InterPro" id="IPR050492">
    <property type="entry name" value="Bact_metal-bind_prot9"/>
</dbReference>